<dbReference type="NCBIfam" id="NF040521">
    <property type="entry name" value="C45_proenzyme"/>
    <property type="match status" value="1"/>
</dbReference>
<dbReference type="PANTHER" id="PTHR34180">
    <property type="entry name" value="PEPTIDASE C45"/>
    <property type="match status" value="1"/>
</dbReference>
<dbReference type="AlphaFoldDB" id="A0A918JTM1"/>
<dbReference type="Pfam" id="PF03417">
    <property type="entry name" value="AAT"/>
    <property type="match status" value="1"/>
</dbReference>
<gene>
    <name evidence="2" type="ORF">GCM10011450_28460</name>
</gene>
<evidence type="ECO:0000259" key="1">
    <source>
        <dbReference type="Pfam" id="PF03417"/>
    </source>
</evidence>
<comment type="caution">
    <text evidence="2">The sequence shown here is derived from an EMBL/GenBank/DDBJ whole genome shotgun (WGS) entry which is preliminary data.</text>
</comment>
<dbReference type="Proteomes" id="UP000608345">
    <property type="component" value="Unassembled WGS sequence"/>
</dbReference>
<dbReference type="InterPro" id="IPR005079">
    <property type="entry name" value="Peptidase_C45_hydrolase"/>
</dbReference>
<name>A0A918JTM1_9BURK</name>
<keyword evidence="3" id="KW-1185">Reference proteome</keyword>
<feature type="domain" description="Peptidase C45 hydrolase" evidence="1">
    <location>
        <begin position="112"/>
        <end position="316"/>
    </location>
</feature>
<proteinExistence type="predicted"/>
<protein>
    <submittedName>
        <fullName evidence="2">Peptidase C45</fullName>
    </submittedName>
</protein>
<dbReference type="InterPro" id="IPR047794">
    <property type="entry name" value="C45_proenzyme-like"/>
</dbReference>
<dbReference type="InterPro" id="IPR047801">
    <property type="entry name" value="Peptidase_C45"/>
</dbReference>
<evidence type="ECO:0000313" key="2">
    <source>
        <dbReference type="EMBL" id="GGW97437.1"/>
    </source>
</evidence>
<reference evidence="2" key="2">
    <citation type="submission" date="2020-09" db="EMBL/GenBank/DDBJ databases">
        <authorList>
            <person name="Sun Q."/>
            <person name="Kim S."/>
        </authorList>
    </citation>
    <scope>NUCLEOTIDE SEQUENCE</scope>
    <source>
        <strain evidence="2">KCTC 23732</strain>
    </source>
</reference>
<accession>A0A918JTM1</accession>
<dbReference type="RefSeq" id="WP_189386168.1">
    <property type="nucleotide sequence ID" value="NZ_BAABFY010000033.1"/>
</dbReference>
<reference evidence="2" key="1">
    <citation type="journal article" date="2014" name="Int. J. Syst. Evol. Microbiol.">
        <title>Complete genome sequence of Corynebacterium casei LMG S-19264T (=DSM 44701T), isolated from a smear-ripened cheese.</title>
        <authorList>
            <consortium name="US DOE Joint Genome Institute (JGI-PGF)"/>
            <person name="Walter F."/>
            <person name="Albersmeier A."/>
            <person name="Kalinowski J."/>
            <person name="Ruckert C."/>
        </authorList>
    </citation>
    <scope>NUCLEOTIDE SEQUENCE</scope>
    <source>
        <strain evidence="2">KCTC 23732</strain>
    </source>
</reference>
<organism evidence="2 3">
    <name type="scientific">Advenella faeciporci</name>
    <dbReference type="NCBI Taxonomy" id="797535"/>
    <lineage>
        <taxon>Bacteria</taxon>
        <taxon>Pseudomonadati</taxon>
        <taxon>Pseudomonadota</taxon>
        <taxon>Betaproteobacteria</taxon>
        <taxon>Burkholderiales</taxon>
        <taxon>Alcaligenaceae</taxon>
    </lineage>
</organism>
<dbReference type="PANTHER" id="PTHR34180:SF1">
    <property type="entry name" value="BETA-ALANYL-DOPAMINE_CARCININE HYDROLASE"/>
    <property type="match status" value="1"/>
</dbReference>
<sequence length="346" mass="38677">MLSYINIQGSSHEAGRQLGEFGAPGVHAFLLESPDWAYITSFRHDPQIMEMKTRVQQHFPAIWEEIQGLAKGLELDETDVFLWNCRGDIWAMSKDGCTTVQYPQTAQRTERRICHNEDGYPEFNGYCAMARYQVNDSPAFAAFVYPASIPGHTFAVTHTGLAMTVNNLRARHVASGIPRMVLTRALLNQASLEQAVELLQRFPRAGGFHISLAHTGSPNLLSIEFFSSACSVNIITADQVHANHAIHSETFNYPQIITGSSGWRQLRGQQMLAEGVSHPLEILADQTHPQFPVYRKQVNDSDHENTLATADMQIGPQGIQWQVYDAPWPAKPLYIFKNADLVSSNI</sequence>
<dbReference type="EMBL" id="BMYS01000038">
    <property type="protein sequence ID" value="GGW97437.1"/>
    <property type="molecule type" value="Genomic_DNA"/>
</dbReference>
<dbReference type="Gene3D" id="3.60.60.10">
    <property type="entry name" value="Penicillin V Acylase, Chain A"/>
    <property type="match status" value="1"/>
</dbReference>
<evidence type="ECO:0000313" key="3">
    <source>
        <dbReference type="Proteomes" id="UP000608345"/>
    </source>
</evidence>